<name>A0A318RZ70_WILLI</name>
<sequence>MSDDPQNWSTLSGEKVKELERWGSAWADLQHAGMALFERQQLPRRPSSLFQRRALWESAVVAYARADQSKDRRDIQFKNFVQEITGDSGSAMHKRVMDWRHGHVAHRKRAEFESAETVIAFRNGSATPSSLHLVLGIDLGPEDDSEFVAAFRQHVEVLRNAMYETRISPLAKQIIDNINESKIVIPSEMRPADDQSSSARYVINHLLLTLDAVPKTD</sequence>
<dbReference type="Proteomes" id="UP000247591">
    <property type="component" value="Unassembled WGS sequence"/>
</dbReference>
<dbReference type="EMBL" id="QJSP01000003">
    <property type="protein sequence ID" value="PYE19245.1"/>
    <property type="molecule type" value="Genomic_DNA"/>
</dbReference>
<protein>
    <submittedName>
        <fullName evidence="1">Uncharacterized protein</fullName>
    </submittedName>
</protein>
<dbReference type="RefSeq" id="WP_110468478.1">
    <property type="nucleotide sequence ID" value="NZ_QJSP01000003.1"/>
</dbReference>
<evidence type="ECO:0000313" key="1">
    <source>
        <dbReference type="EMBL" id="PYE19245.1"/>
    </source>
</evidence>
<keyword evidence="2" id="KW-1185">Reference proteome</keyword>
<accession>A0A318RZ70</accession>
<dbReference type="AlphaFoldDB" id="A0A318RZ70"/>
<gene>
    <name evidence="1" type="ORF">DFR67_103156</name>
</gene>
<reference evidence="1 2" key="1">
    <citation type="submission" date="2018-06" db="EMBL/GenBank/DDBJ databases">
        <title>Genomic Encyclopedia of Type Strains, Phase IV (KMG-IV): sequencing the most valuable type-strain genomes for metagenomic binning, comparative biology and taxonomic classification.</title>
        <authorList>
            <person name="Goeker M."/>
        </authorList>
    </citation>
    <scope>NUCLEOTIDE SEQUENCE [LARGE SCALE GENOMIC DNA]</scope>
    <source>
        <strain evidence="1 2">DSM 45521</strain>
    </source>
</reference>
<comment type="caution">
    <text evidence="1">The sequence shown here is derived from an EMBL/GenBank/DDBJ whole genome shotgun (WGS) entry which is preliminary data.</text>
</comment>
<evidence type="ECO:0000313" key="2">
    <source>
        <dbReference type="Proteomes" id="UP000247591"/>
    </source>
</evidence>
<dbReference type="OrthoDB" id="4762759at2"/>
<proteinExistence type="predicted"/>
<organism evidence="1 2">
    <name type="scientific">Williamsia limnetica</name>
    <dbReference type="NCBI Taxonomy" id="882452"/>
    <lineage>
        <taxon>Bacteria</taxon>
        <taxon>Bacillati</taxon>
        <taxon>Actinomycetota</taxon>
        <taxon>Actinomycetes</taxon>
        <taxon>Mycobacteriales</taxon>
        <taxon>Nocardiaceae</taxon>
        <taxon>Williamsia</taxon>
    </lineage>
</organism>